<dbReference type="EMBL" id="CAJNOV010004356">
    <property type="protein sequence ID" value="CAF1173448.1"/>
    <property type="molecule type" value="Genomic_DNA"/>
</dbReference>
<dbReference type="InterPro" id="IPR011701">
    <property type="entry name" value="MFS"/>
</dbReference>
<dbReference type="Pfam" id="PF07690">
    <property type="entry name" value="MFS_1"/>
    <property type="match status" value="1"/>
</dbReference>
<feature type="transmembrane region" description="Helical" evidence="4">
    <location>
        <begin position="327"/>
        <end position="357"/>
    </location>
</feature>
<dbReference type="Gene3D" id="1.20.1250.20">
    <property type="entry name" value="MFS general substrate transporter like domains"/>
    <property type="match status" value="1"/>
</dbReference>
<keyword evidence="2 4" id="KW-1133">Transmembrane helix</keyword>
<dbReference type="PANTHER" id="PTHR23121">
    <property type="entry name" value="SODIUM-DEPENDENT GLUCOSE TRANSPORTER 1"/>
    <property type="match status" value="1"/>
</dbReference>
<dbReference type="EMBL" id="CAJOBH010003334">
    <property type="protein sequence ID" value="CAF3948066.1"/>
    <property type="molecule type" value="Genomic_DNA"/>
</dbReference>
<feature type="transmembrane region" description="Helical" evidence="4">
    <location>
        <begin position="149"/>
        <end position="170"/>
    </location>
</feature>
<evidence type="ECO:0000313" key="5">
    <source>
        <dbReference type="EMBL" id="CAF1173448.1"/>
    </source>
</evidence>
<feature type="transmembrane region" description="Helical" evidence="4">
    <location>
        <begin position="369"/>
        <end position="388"/>
    </location>
</feature>
<feature type="transmembrane region" description="Helical" evidence="4">
    <location>
        <begin position="196"/>
        <end position="216"/>
    </location>
</feature>
<keyword evidence="1 4" id="KW-0812">Transmembrane</keyword>
<dbReference type="InterPro" id="IPR036259">
    <property type="entry name" value="MFS_trans_sf"/>
</dbReference>
<evidence type="ECO:0000256" key="1">
    <source>
        <dbReference type="ARBA" id="ARBA00022692"/>
    </source>
</evidence>
<feature type="transmembrane region" description="Helical" evidence="4">
    <location>
        <begin position="431"/>
        <end position="452"/>
    </location>
</feature>
<feature type="transmembrane region" description="Helical" evidence="4">
    <location>
        <begin position="90"/>
        <end position="108"/>
    </location>
</feature>
<evidence type="ECO:0000313" key="7">
    <source>
        <dbReference type="Proteomes" id="UP000663855"/>
    </source>
</evidence>
<evidence type="ECO:0000256" key="4">
    <source>
        <dbReference type="SAM" id="Phobius"/>
    </source>
</evidence>
<keyword evidence="3 4" id="KW-0472">Membrane</keyword>
<organism evidence="5 7">
    <name type="scientific">Rotaria magnacalcarata</name>
    <dbReference type="NCBI Taxonomy" id="392030"/>
    <lineage>
        <taxon>Eukaryota</taxon>
        <taxon>Metazoa</taxon>
        <taxon>Spiralia</taxon>
        <taxon>Gnathifera</taxon>
        <taxon>Rotifera</taxon>
        <taxon>Eurotatoria</taxon>
        <taxon>Bdelloidea</taxon>
        <taxon>Philodinida</taxon>
        <taxon>Philodinidae</taxon>
        <taxon>Rotaria</taxon>
    </lineage>
</organism>
<feature type="transmembrane region" description="Helical" evidence="4">
    <location>
        <begin position="114"/>
        <end position="137"/>
    </location>
</feature>
<gene>
    <name evidence="6" type="ORF">BYL167_LOCUS10873</name>
    <name evidence="5" type="ORF">CJN711_LOCUS10634</name>
</gene>
<evidence type="ECO:0000256" key="2">
    <source>
        <dbReference type="ARBA" id="ARBA00022989"/>
    </source>
</evidence>
<feature type="transmembrane region" description="Helical" evidence="4">
    <location>
        <begin position="57"/>
        <end position="78"/>
    </location>
</feature>
<feature type="transmembrane region" description="Helical" evidence="4">
    <location>
        <begin position="400"/>
        <end position="419"/>
    </location>
</feature>
<reference evidence="5" key="1">
    <citation type="submission" date="2021-02" db="EMBL/GenBank/DDBJ databases">
        <authorList>
            <person name="Nowell W R."/>
        </authorList>
    </citation>
    <scope>NUCLEOTIDE SEQUENCE</scope>
</reference>
<protein>
    <submittedName>
        <fullName evidence="5">Uncharacterized protein</fullName>
    </submittedName>
</protein>
<accession>A0A814UB67</accession>
<name>A0A814UB67_9BILA</name>
<feature type="transmembrane region" description="Helical" evidence="4">
    <location>
        <begin position="266"/>
        <end position="284"/>
    </location>
</feature>
<proteinExistence type="predicted"/>
<dbReference type="GO" id="GO:0022857">
    <property type="term" value="F:transmembrane transporter activity"/>
    <property type="evidence" value="ECO:0007669"/>
    <property type="project" value="InterPro"/>
</dbReference>
<dbReference type="Proteomes" id="UP000681967">
    <property type="component" value="Unassembled WGS sequence"/>
</dbReference>
<feature type="transmembrane region" description="Helical" evidence="4">
    <location>
        <begin position="20"/>
        <end position="37"/>
    </location>
</feature>
<dbReference type="SUPFAM" id="SSF103473">
    <property type="entry name" value="MFS general substrate transporter"/>
    <property type="match status" value="1"/>
</dbReference>
<dbReference type="PANTHER" id="PTHR23121:SF9">
    <property type="entry name" value="SODIUM-DEPENDENT GLUCOSE TRANSPORTER 1"/>
    <property type="match status" value="1"/>
</dbReference>
<dbReference type="AlphaFoldDB" id="A0A814UB67"/>
<sequence length="497" mass="54985">MTSKINEKGIKMYTSHPWELIKTLFLVFTWIVLGAHLELIGPTINVLSKQTNVTYNGISTILITRGAGYMVANIAGGITQNIVKKHPEGLLSFAFLIAAITMFATPVIHSLRLLATIFFFQGISQGVTDLGGTNLMLTMWGNNVAAPLNVVHLGYGFGAVFANLFVQPFLVEDTKFDSLLNNNSTNLIKEEKSNILVPYSITSILCLIIAIGHLLFSIREHRIRRDALKHHQINYASVSTSVANGKQEVELKNTSQYSPRSCGNGYFGYGLSMSICWIFYMFFLSGNDQTFGKFFFVYLKSSNLSISTKGATWGMIIYWLSYSIGRLICAIITIFVPVHVALSGLWVCGLTLAITWYINVSIGLTSTSLFVLGAFTGLVFSPTFPLSFGFINQRLNVNPLLVGFLLCGAAFGAMLFQKIAGVLLDSNPENFPKLLIICVVISIVFFIIASIISSIHQRKLKSSENSAKIKDNKYDSNINEEEQQMEAYLKNNGEDKN</sequence>
<dbReference type="Proteomes" id="UP000663855">
    <property type="component" value="Unassembled WGS sequence"/>
</dbReference>
<evidence type="ECO:0000313" key="6">
    <source>
        <dbReference type="EMBL" id="CAF3948066.1"/>
    </source>
</evidence>
<evidence type="ECO:0000256" key="3">
    <source>
        <dbReference type="ARBA" id="ARBA00023136"/>
    </source>
</evidence>
<comment type="caution">
    <text evidence="5">The sequence shown here is derived from an EMBL/GenBank/DDBJ whole genome shotgun (WGS) entry which is preliminary data.</text>
</comment>